<accession>A0A2A2JP50</accession>
<dbReference type="InterPro" id="IPR036013">
    <property type="entry name" value="Band_7/SPFH_dom_sf"/>
</dbReference>
<comment type="caution">
    <text evidence="4">The sequence shown here is derived from an EMBL/GenBank/DDBJ whole genome shotgun (WGS) entry which is preliminary data.</text>
</comment>
<dbReference type="PANTHER" id="PTHR10264">
    <property type="entry name" value="BAND 7 PROTEIN-RELATED"/>
    <property type="match status" value="1"/>
</dbReference>
<dbReference type="OrthoDB" id="3592703at2759"/>
<evidence type="ECO:0000313" key="4">
    <source>
        <dbReference type="EMBL" id="PAV63606.1"/>
    </source>
</evidence>
<feature type="transmembrane region" description="Helical" evidence="2">
    <location>
        <begin position="94"/>
        <end position="119"/>
    </location>
</feature>
<protein>
    <recommendedName>
        <fullName evidence="3">Band 7 domain-containing protein</fullName>
    </recommendedName>
</protein>
<dbReference type="Pfam" id="PF01145">
    <property type="entry name" value="Band_7"/>
    <property type="match status" value="1"/>
</dbReference>
<reference evidence="4 5" key="1">
    <citation type="journal article" date="2017" name="Curr. Biol.">
        <title>Genome architecture and evolution of a unichromosomal asexual nematode.</title>
        <authorList>
            <person name="Fradin H."/>
            <person name="Zegar C."/>
            <person name="Gutwein M."/>
            <person name="Lucas J."/>
            <person name="Kovtun M."/>
            <person name="Corcoran D."/>
            <person name="Baugh L.R."/>
            <person name="Kiontke K."/>
            <person name="Gunsalus K."/>
            <person name="Fitch D.H."/>
            <person name="Piano F."/>
        </authorList>
    </citation>
    <scope>NUCLEOTIDE SEQUENCE [LARGE SCALE GENOMIC DNA]</scope>
    <source>
        <strain evidence="4">PF1309</strain>
    </source>
</reference>
<dbReference type="EMBL" id="LIAE01010300">
    <property type="protein sequence ID" value="PAV63606.1"/>
    <property type="molecule type" value="Genomic_DNA"/>
</dbReference>
<dbReference type="InterPro" id="IPR043202">
    <property type="entry name" value="Band-7_stomatin-like"/>
</dbReference>
<dbReference type="FunFam" id="3.30.479.30:FF:000004">
    <property type="entry name" value="Putative membrane protease family, stomatin"/>
    <property type="match status" value="1"/>
</dbReference>
<keyword evidence="2" id="KW-1133">Transmembrane helix</keyword>
<dbReference type="Pfam" id="PF02036">
    <property type="entry name" value="SCP2"/>
    <property type="match status" value="1"/>
</dbReference>
<dbReference type="InterPro" id="IPR036527">
    <property type="entry name" value="SCP2_sterol-bd_dom_sf"/>
</dbReference>
<dbReference type="STRING" id="2018661.A0A2A2JP50"/>
<dbReference type="SUPFAM" id="SSF117892">
    <property type="entry name" value="Band 7/SPFH domain"/>
    <property type="match status" value="1"/>
</dbReference>
<gene>
    <name evidence="4" type="ORF">WR25_20859</name>
</gene>
<evidence type="ECO:0000313" key="5">
    <source>
        <dbReference type="Proteomes" id="UP000218231"/>
    </source>
</evidence>
<dbReference type="PANTHER" id="PTHR10264:SF28">
    <property type="entry name" value="BAND 7 DOMAIN-CONTAINING PROTEIN"/>
    <property type="match status" value="1"/>
</dbReference>
<dbReference type="AlphaFoldDB" id="A0A2A2JP50"/>
<dbReference type="SUPFAM" id="SSF55718">
    <property type="entry name" value="SCP-like"/>
    <property type="match status" value="1"/>
</dbReference>
<dbReference type="GO" id="GO:0009898">
    <property type="term" value="C:cytoplasmic side of plasma membrane"/>
    <property type="evidence" value="ECO:0007669"/>
    <property type="project" value="UniProtKB-ARBA"/>
</dbReference>
<dbReference type="InterPro" id="IPR001107">
    <property type="entry name" value="Band_7"/>
</dbReference>
<dbReference type="Proteomes" id="UP000218231">
    <property type="component" value="Unassembled WGS sequence"/>
</dbReference>
<sequence length="445" mass="49048">MSLFSSVRYKTLAQEESESVDVEMNDIRSDGFGAPEGTFESAFTYANYNDLDNMGYEAPKRFGKVLGAKYGRFTFNRDFEGEEVVTHPMNPIELIIYGISLLAVICTLPFSLLFVIKFVSNTEKLVVMRLGRAQKSRGPGAAFVLPCIDSIHKVSTAITAFNVPPIQVITADRGLVELGATVFLQVRDPISAVCAVQDRNNSTRTLANTMLYRYITKKRVCEISNGQDRRILAANFKDELGAFTAQYGVEITDVEVSDVKVLKEGENMGLAALSSVAKSDAGQQIWKAISPLVEEFTKEMVAEKKHKAPEFSSQNDFGDFNFSPEPIDPHPNDIKPAIDVNHLVTVSNMAIDEHLTRAVGRVFQINCDGLDPFTIDLRHPPGSAYIGTSSNPDVIFDTSQITFFGIIKKTISPVTAYMNGALKIQGSVQDALSLKYLTERIADIL</sequence>
<dbReference type="InterPro" id="IPR001972">
    <property type="entry name" value="Stomatin_HflK_fam"/>
</dbReference>
<evidence type="ECO:0000256" key="1">
    <source>
        <dbReference type="ARBA" id="ARBA00008164"/>
    </source>
</evidence>
<proteinExistence type="inferred from homology"/>
<organism evidence="4 5">
    <name type="scientific">Diploscapter pachys</name>
    <dbReference type="NCBI Taxonomy" id="2018661"/>
    <lineage>
        <taxon>Eukaryota</taxon>
        <taxon>Metazoa</taxon>
        <taxon>Ecdysozoa</taxon>
        <taxon>Nematoda</taxon>
        <taxon>Chromadorea</taxon>
        <taxon>Rhabditida</taxon>
        <taxon>Rhabditina</taxon>
        <taxon>Rhabditomorpha</taxon>
        <taxon>Rhabditoidea</taxon>
        <taxon>Rhabditidae</taxon>
        <taxon>Diploscapter</taxon>
    </lineage>
</organism>
<name>A0A2A2JP50_9BILA</name>
<evidence type="ECO:0000259" key="3">
    <source>
        <dbReference type="SMART" id="SM00244"/>
    </source>
</evidence>
<dbReference type="SMART" id="SM00244">
    <property type="entry name" value="PHB"/>
    <property type="match status" value="1"/>
</dbReference>
<keyword evidence="5" id="KW-1185">Reference proteome</keyword>
<feature type="domain" description="Band 7" evidence="3">
    <location>
        <begin position="114"/>
        <end position="277"/>
    </location>
</feature>
<dbReference type="InterPro" id="IPR003033">
    <property type="entry name" value="SCP2_sterol-bd_dom"/>
</dbReference>
<dbReference type="Gene3D" id="3.30.1050.10">
    <property type="entry name" value="SCP2 sterol-binding domain"/>
    <property type="match status" value="1"/>
</dbReference>
<dbReference type="PRINTS" id="PR00721">
    <property type="entry name" value="STOMATIN"/>
</dbReference>
<evidence type="ECO:0000256" key="2">
    <source>
        <dbReference type="SAM" id="Phobius"/>
    </source>
</evidence>
<keyword evidence="2" id="KW-0812">Transmembrane</keyword>
<dbReference type="Gene3D" id="3.30.479.30">
    <property type="entry name" value="Band 7 domain"/>
    <property type="match status" value="1"/>
</dbReference>
<keyword evidence="2" id="KW-0472">Membrane</keyword>
<comment type="similarity">
    <text evidence="1">Belongs to the band 7/mec-2 family.</text>
</comment>